<sequence length="344" mass="39284">MDSVDSDAQRLLGLIVEAAQLDARQFAERHDLMRQASALLWWLEPGSPPRTIANLLSCLSLPLEQWLDSRLRQGYEGALQFADEPTMLCSAIALETNPRLGWERIQQIVKKVRDLCRTRPHGDDEYRLFRMFLIEHGVVDADSSLDFLIPLQVSFNSLYEPIPQHLIRSGCIYLCPGCGWPMEIQHRAVSCGAQWCEQTVGIFQWMADDLVSVRTSKVIHPVTAKNKYRLVPALWTFTLIPGLLEMRLRDGIARLGISAELWPDVDQADLRFTVNDRTYSLDAKVWNSPRNLGLHLVDTPSTGAIYIIPDYQRQHSDSLNEQCSPKQIKSESQCLQWVKELCQR</sequence>
<dbReference type="AlphaFoldDB" id="A0A6I6Y0Q7"/>
<feature type="domain" description="pPIWI-RE three-gene island" evidence="2">
    <location>
        <begin position="46"/>
        <end position="139"/>
    </location>
</feature>
<protein>
    <recommendedName>
        <fullName evidence="5">REase associating with pPIWI RE domain-containing protein</fullName>
    </recommendedName>
</protein>
<evidence type="ECO:0000259" key="1">
    <source>
        <dbReference type="Pfam" id="PF18154"/>
    </source>
</evidence>
<organism evidence="3 4">
    <name type="scientific">Pseudomonas putida</name>
    <name type="common">Arthrobacter siderocapsulatus</name>
    <dbReference type="NCBI Taxonomy" id="303"/>
    <lineage>
        <taxon>Bacteria</taxon>
        <taxon>Pseudomonadati</taxon>
        <taxon>Pseudomonadota</taxon>
        <taxon>Gammaproteobacteria</taxon>
        <taxon>Pseudomonadales</taxon>
        <taxon>Pseudomonadaceae</taxon>
        <taxon>Pseudomonas</taxon>
    </lineage>
</organism>
<accession>A0A6I6Y0Q7</accession>
<feature type="domain" description="REase associating with pPIWI RE" evidence="1">
    <location>
        <begin position="242"/>
        <end position="327"/>
    </location>
</feature>
<evidence type="ECO:0000313" key="3">
    <source>
        <dbReference type="EMBL" id="QHG65231.1"/>
    </source>
</evidence>
<dbReference type="Pfam" id="PF18154">
    <property type="entry name" value="pPIWI_RE_REase"/>
    <property type="match status" value="1"/>
</dbReference>
<dbReference type="RefSeq" id="WP_159410574.1">
    <property type="nucleotide sequence ID" value="NZ_CP026115.2"/>
</dbReference>
<reference evidence="3 4" key="1">
    <citation type="submission" date="2020-02" db="EMBL/GenBank/DDBJ databases">
        <title>Pseudomonas Putida W5 Complete Genome Assembly.</title>
        <authorList>
            <person name="Yuan Z.-C."/>
            <person name="Shaw G.A."/>
            <person name="Cusano A.D."/>
            <person name="Caddey B.J."/>
            <person name="Weselowski B.J."/>
        </authorList>
    </citation>
    <scope>NUCLEOTIDE SEQUENCE [LARGE SCALE GENOMIC DNA]</scope>
    <source>
        <strain evidence="3 4">W5</strain>
    </source>
</reference>
<evidence type="ECO:0000313" key="4">
    <source>
        <dbReference type="Proteomes" id="UP000464480"/>
    </source>
</evidence>
<dbReference type="Proteomes" id="UP000464480">
    <property type="component" value="Chromosome"/>
</dbReference>
<proteinExistence type="predicted"/>
<gene>
    <name evidence="3" type="ORF">C2H86_12775</name>
</gene>
<dbReference type="Pfam" id="PF18156">
    <property type="entry name" value="pPIWI_RE_Y"/>
    <property type="match status" value="1"/>
</dbReference>
<evidence type="ECO:0000259" key="2">
    <source>
        <dbReference type="Pfam" id="PF18156"/>
    </source>
</evidence>
<dbReference type="EMBL" id="CP026115">
    <property type="protein sequence ID" value="QHG65231.1"/>
    <property type="molecule type" value="Genomic_DNA"/>
</dbReference>
<evidence type="ECO:0008006" key="5">
    <source>
        <dbReference type="Google" id="ProtNLM"/>
    </source>
</evidence>
<dbReference type="InterPro" id="IPR041191">
    <property type="entry name" value="pPIWI_RE_Y"/>
</dbReference>
<name>A0A6I6Y0Q7_PSEPU</name>
<dbReference type="InterPro" id="IPR040828">
    <property type="entry name" value="pPIWI_RE_REase"/>
</dbReference>